<evidence type="ECO:0000256" key="6">
    <source>
        <dbReference type="ARBA" id="ARBA00022737"/>
    </source>
</evidence>
<evidence type="ECO:0000256" key="3">
    <source>
        <dbReference type="ARBA" id="ARBA00011970"/>
    </source>
</evidence>
<dbReference type="Gene3D" id="1.25.40.10">
    <property type="entry name" value="Tetratricopeptide repeat domain"/>
    <property type="match status" value="3"/>
</dbReference>
<dbReference type="Gene3D" id="3.40.50.2000">
    <property type="entry name" value="Glycogen Phosphorylase B"/>
    <property type="match status" value="1"/>
</dbReference>
<dbReference type="InterPro" id="IPR051939">
    <property type="entry name" value="Glycosyltr_41/O-GlcNAc_trsf"/>
</dbReference>
<keyword evidence="4" id="KW-0328">Glycosyltransferase</keyword>
<feature type="repeat" description="TPR" evidence="8">
    <location>
        <begin position="159"/>
        <end position="192"/>
    </location>
</feature>
<dbReference type="SUPFAM" id="SSF48452">
    <property type="entry name" value="TPR-like"/>
    <property type="match status" value="1"/>
</dbReference>
<dbReference type="InterPro" id="IPR013216">
    <property type="entry name" value="Methyltransf_11"/>
</dbReference>
<dbReference type="Proteomes" id="UP000199533">
    <property type="component" value="Unassembled WGS sequence"/>
</dbReference>
<keyword evidence="6" id="KW-0677">Repeat</keyword>
<feature type="repeat" description="TPR" evidence="8">
    <location>
        <begin position="57"/>
        <end position="90"/>
    </location>
</feature>
<dbReference type="SMART" id="SM00028">
    <property type="entry name" value="TPR"/>
    <property type="match status" value="5"/>
</dbReference>
<organism evidence="11 12">
    <name type="scientific">Nitrosomonas aestuarii</name>
    <dbReference type="NCBI Taxonomy" id="52441"/>
    <lineage>
        <taxon>Bacteria</taxon>
        <taxon>Pseudomonadati</taxon>
        <taxon>Pseudomonadota</taxon>
        <taxon>Betaproteobacteria</taxon>
        <taxon>Nitrosomonadales</taxon>
        <taxon>Nitrosomonadaceae</taxon>
        <taxon>Nitrosomonas</taxon>
    </lineage>
</organism>
<dbReference type="Pfam" id="PF13424">
    <property type="entry name" value="TPR_12"/>
    <property type="match status" value="1"/>
</dbReference>
<proteinExistence type="inferred from homology"/>
<dbReference type="PANTHER" id="PTHR44835:SF1">
    <property type="entry name" value="PROTEIN O-GLCNAC TRANSFERASE"/>
    <property type="match status" value="1"/>
</dbReference>
<evidence type="ECO:0000256" key="1">
    <source>
        <dbReference type="ARBA" id="ARBA00004922"/>
    </source>
</evidence>
<gene>
    <name evidence="11" type="ORF">SAMN05216302_101573</name>
</gene>
<dbReference type="GO" id="GO:0008757">
    <property type="term" value="F:S-adenosylmethionine-dependent methyltransferase activity"/>
    <property type="evidence" value="ECO:0007669"/>
    <property type="project" value="InterPro"/>
</dbReference>
<dbReference type="STRING" id="52441.SAMN05216302_101573"/>
<feature type="domain" description="O-GlcNAc transferase C-terminal" evidence="10">
    <location>
        <begin position="418"/>
        <end position="593"/>
    </location>
</feature>
<dbReference type="InterPro" id="IPR029063">
    <property type="entry name" value="SAM-dependent_MTases_sf"/>
</dbReference>
<dbReference type="EMBL" id="FOSP01000015">
    <property type="protein sequence ID" value="SFK79451.1"/>
    <property type="molecule type" value="Genomic_DNA"/>
</dbReference>
<evidence type="ECO:0000256" key="2">
    <source>
        <dbReference type="ARBA" id="ARBA00005386"/>
    </source>
</evidence>
<dbReference type="Pfam" id="PF14559">
    <property type="entry name" value="TPR_19"/>
    <property type="match status" value="1"/>
</dbReference>
<evidence type="ECO:0000256" key="4">
    <source>
        <dbReference type="ARBA" id="ARBA00022676"/>
    </source>
</evidence>
<sequence length="819" mass="91738">MTDNVNENIRNYQQALELEPDNVEVCLTLGAILQQKGALVQAKEIYQRFIAGKQDCAEVYCNLGITLTALGDQESAIETFKLAVQYKPELAVAHYNLGNALQLQGKLTEAEKAYRQAIYLNSKYKNAHNNLGNILQTKGQLVAAEQHLKLALALDNNDAQTLNNLGNVFKHQGLLSEAVEYYRKALSLKANDLAIHSNLLYALSADKNCYPEAYLAEARKYSLKANVIKPFINHSGIPGKNASRRIRIGFVSGDLKSHPVGYFLESTFRNLEQDKFELFAYSTRNQEDSLTKRIKTCFSQWHIIAGIHDKEAASKVYQDNIDILVDLAGHTALNRLSLFAYRPAPIQVSWLGYFASTGLDSIDYLLADPISVPESHHTHFTERIWYLPETRMCFTPPEEAVSLNVAPLPASRNGYFTFGCYQTLSKLNDDVLKVWAELFKLLPQVRLRVQNKQLGCSETRTQFIKRLAQFGIHEDRLRLCGPQSRKEYLASYAKVDAVLDTFPYPGGTTTCEALWMGVPTLTLAGKTLLARQGASILIAAGLSAWVVEDTDEYVKRAIELSSDLSELVKLRSGLREHVRNSHLMDAKRFARNLGTAFQGMYKTKYAQIEKIRMTENSMEKVFLHVGCGSKNKAHTTSGFNNNLWREIRLDIDETVNPDIVGTMTNMSDVNAASVDAIFSAHNIEHLYAHEVPVAIREFLRVLRPDGYLVLTCPDLQSVCALVAEDKLTDPVYTSPAGPISPIDILYGYRPFIEQGNLNMAHKCGFTKKILVGTLRGVGFMTIAAINRGHPHYDLWAVASKSEITHDEICELAKHHFPLN</sequence>
<keyword evidence="12" id="KW-1185">Reference proteome</keyword>
<dbReference type="PANTHER" id="PTHR44835">
    <property type="entry name" value="UDP-N-ACETYLGLUCOSAMINE--PEPTIDE N-ACETYLGLUCOSAMINYLTRANSFERASE SPINDLY-RELATED"/>
    <property type="match status" value="1"/>
</dbReference>
<accession>A0A1I4CHK4</accession>
<evidence type="ECO:0000259" key="10">
    <source>
        <dbReference type="Pfam" id="PF13844"/>
    </source>
</evidence>
<dbReference type="EC" id="2.4.1.255" evidence="3"/>
<comment type="pathway">
    <text evidence="1">Protein modification; protein glycosylation.</text>
</comment>
<dbReference type="RefSeq" id="WP_090699991.1">
    <property type="nucleotide sequence ID" value="NZ_FOSP01000015.1"/>
</dbReference>
<evidence type="ECO:0000256" key="7">
    <source>
        <dbReference type="ARBA" id="ARBA00022803"/>
    </source>
</evidence>
<dbReference type="Gene3D" id="3.40.50.150">
    <property type="entry name" value="Vaccinia Virus protein VP39"/>
    <property type="match status" value="1"/>
</dbReference>
<dbReference type="UniPathway" id="UPA00378"/>
<dbReference type="PROSITE" id="PS50005">
    <property type="entry name" value="TPR"/>
    <property type="match status" value="3"/>
</dbReference>
<dbReference type="InterPro" id="IPR019734">
    <property type="entry name" value="TPR_rpt"/>
</dbReference>
<dbReference type="SUPFAM" id="SSF53756">
    <property type="entry name" value="UDP-Glycosyltransferase/glycogen phosphorylase"/>
    <property type="match status" value="1"/>
</dbReference>
<dbReference type="SUPFAM" id="SSF53335">
    <property type="entry name" value="S-adenosyl-L-methionine-dependent methyltransferases"/>
    <property type="match status" value="1"/>
</dbReference>
<dbReference type="CDD" id="cd02440">
    <property type="entry name" value="AdoMet_MTases"/>
    <property type="match status" value="1"/>
</dbReference>
<evidence type="ECO:0000256" key="8">
    <source>
        <dbReference type="PROSITE-ProRule" id="PRU00339"/>
    </source>
</evidence>
<feature type="repeat" description="TPR" evidence="8">
    <location>
        <begin position="91"/>
        <end position="124"/>
    </location>
</feature>
<dbReference type="Pfam" id="PF08241">
    <property type="entry name" value="Methyltransf_11"/>
    <property type="match status" value="1"/>
</dbReference>
<dbReference type="GO" id="GO:0097363">
    <property type="term" value="F:protein O-acetylglucosaminyltransferase activity"/>
    <property type="evidence" value="ECO:0007669"/>
    <property type="project" value="UniProtKB-EC"/>
</dbReference>
<dbReference type="AlphaFoldDB" id="A0A1I4CHK4"/>
<evidence type="ECO:0000259" key="9">
    <source>
        <dbReference type="Pfam" id="PF08241"/>
    </source>
</evidence>
<keyword evidence="5 11" id="KW-0808">Transferase</keyword>
<evidence type="ECO:0000313" key="12">
    <source>
        <dbReference type="Proteomes" id="UP000199533"/>
    </source>
</evidence>
<reference evidence="12" key="1">
    <citation type="submission" date="2016-10" db="EMBL/GenBank/DDBJ databases">
        <authorList>
            <person name="Varghese N."/>
            <person name="Submissions S."/>
        </authorList>
    </citation>
    <scope>NUCLEOTIDE SEQUENCE [LARGE SCALE GENOMIC DNA]</scope>
    <source>
        <strain evidence="12">Nm69</strain>
    </source>
</reference>
<dbReference type="Gene3D" id="3.40.50.11380">
    <property type="match status" value="1"/>
</dbReference>
<dbReference type="InterPro" id="IPR011990">
    <property type="entry name" value="TPR-like_helical_dom_sf"/>
</dbReference>
<dbReference type="OrthoDB" id="101857at2"/>
<keyword evidence="7 8" id="KW-0802">TPR repeat</keyword>
<protein>
    <recommendedName>
        <fullName evidence="3">protein O-GlcNAc transferase</fullName>
        <ecNumber evidence="3">2.4.1.255</ecNumber>
    </recommendedName>
</protein>
<evidence type="ECO:0000256" key="5">
    <source>
        <dbReference type="ARBA" id="ARBA00022679"/>
    </source>
</evidence>
<comment type="similarity">
    <text evidence="2">Belongs to the glycosyltransferase 41 family. O-GlcNAc transferase subfamily.</text>
</comment>
<feature type="domain" description="O-GlcNAc transferase C-terminal" evidence="10">
    <location>
        <begin position="241"/>
        <end position="390"/>
    </location>
</feature>
<evidence type="ECO:0000313" key="11">
    <source>
        <dbReference type="EMBL" id="SFK79451.1"/>
    </source>
</evidence>
<dbReference type="PROSITE" id="PS50293">
    <property type="entry name" value="TPR_REGION"/>
    <property type="match status" value="2"/>
</dbReference>
<name>A0A1I4CHK4_9PROT</name>
<dbReference type="Pfam" id="PF13844">
    <property type="entry name" value="Glyco_transf_41"/>
    <property type="match status" value="2"/>
</dbReference>
<dbReference type="Pfam" id="PF00515">
    <property type="entry name" value="TPR_1"/>
    <property type="match status" value="1"/>
</dbReference>
<feature type="domain" description="Methyltransferase type 11" evidence="9">
    <location>
        <begin position="624"/>
        <end position="710"/>
    </location>
</feature>
<dbReference type="InterPro" id="IPR029489">
    <property type="entry name" value="OGT/SEC/SPY_C"/>
</dbReference>